<evidence type="ECO:0000259" key="1">
    <source>
        <dbReference type="Pfam" id="PF00931"/>
    </source>
</evidence>
<dbReference type="GO" id="GO:0043531">
    <property type="term" value="F:ADP binding"/>
    <property type="evidence" value="ECO:0007669"/>
    <property type="project" value="InterPro"/>
</dbReference>
<evidence type="ECO:0000313" key="2">
    <source>
        <dbReference type="EnsemblPlants" id="OB09G13440.1"/>
    </source>
</evidence>
<dbReference type="EnsemblPlants" id="OB09G13440.1">
    <property type="protein sequence ID" value="OB09G13440.1"/>
    <property type="gene ID" value="OB09G13440"/>
</dbReference>
<dbReference type="AlphaFoldDB" id="J3MWG5"/>
<dbReference type="Gramene" id="OB09G13440.1">
    <property type="protein sequence ID" value="OB09G13440.1"/>
    <property type="gene ID" value="OB09G13440"/>
</dbReference>
<dbReference type="SUPFAM" id="SSF52540">
    <property type="entry name" value="P-loop containing nucleoside triphosphate hydrolases"/>
    <property type="match status" value="1"/>
</dbReference>
<dbReference type="HOGENOM" id="CLU_1828300_0_0_1"/>
<dbReference type="Proteomes" id="UP000006038">
    <property type="component" value="Chromosome 9"/>
</dbReference>
<dbReference type="OMA" id="ERVETHF"/>
<reference evidence="2" key="1">
    <citation type="journal article" date="2013" name="Nat. Commun.">
        <title>Whole-genome sequencing of Oryza brachyantha reveals mechanisms underlying Oryza genome evolution.</title>
        <authorList>
            <person name="Chen J."/>
            <person name="Huang Q."/>
            <person name="Gao D."/>
            <person name="Wang J."/>
            <person name="Lang Y."/>
            <person name="Liu T."/>
            <person name="Li B."/>
            <person name="Bai Z."/>
            <person name="Luis Goicoechea J."/>
            <person name="Liang C."/>
            <person name="Chen C."/>
            <person name="Zhang W."/>
            <person name="Sun S."/>
            <person name="Liao Y."/>
            <person name="Zhang X."/>
            <person name="Yang L."/>
            <person name="Song C."/>
            <person name="Wang M."/>
            <person name="Shi J."/>
            <person name="Liu G."/>
            <person name="Liu J."/>
            <person name="Zhou H."/>
            <person name="Zhou W."/>
            <person name="Yu Q."/>
            <person name="An N."/>
            <person name="Chen Y."/>
            <person name="Cai Q."/>
            <person name="Wang B."/>
            <person name="Liu B."/>
            <person name="Min J."/>
            <person name="Huang Y."/>
            <person name="Wu H."/>
            <person name="Li Z."/>
            <person name="Zhang Y."/>
            <person name="Yin Y."/>
            <person name="Song W."/>
            <person name="Jiang J."/>
            <person name="Jackson S.A."/>
            <person name="Wing R.A."/>
            <person name="Wang J."/>
            <person name="Chen M."/>
        </authorList>
    </citation>
    <scope>NUCLEOTIDE SEQUENCE [LARGE SCALE GENOMIC DNA]</scope>
    <source>
        <strain evidence="2">cv. IRGC 101232</strain>
    </source>
</reference>
<dbReference type="InterPro" id="IPR027417">
    <property type="entry name" value="P-loop_NTPase"/>
</dbReference>
<dbReference type="STRING" id="4533.J3MWG5"/>
<dbReference type="PANTHER" id="PTHR36766">
    <property type="entry name" value="PLANT BROAD-SPECTRUM MILDEW RESISTANCE PROTEIN RPW8"/>
    <property type="match status" value="1"/>
</dbReference>
<sequence>MVRVQNHFDILAWVWVSEVFDEVRETKAVFESVTAKPCDLTEIELLQRQLHKEVKCKKILLVLDDVWNEDPSKWESMKQPFSAVVVRSHMIITTHDENVSTIRANKVIRLGGLPKDDSGALFCKLILPNNSCTETELVLVG</sequence>
<accession>J3MWG5</accession>
<evidence type="ECO:0000313" key="3">
    <source>
        <dbReference type="Proteomes" id="UP000006038"/>
    </source>
</evidence>
<dbReference type="Pfam" id="PF00931">
    <property type="entry name" value="NB-ARC"/>
    <property type="match status" value="1"/>
</dbReference>
<dbReference type="Gene3D" id="3.40.50.300">
    <property type="entry name" value="P-loop containing nucleotide triphosphate hydrolases"/>
    <property type="match status" value="1"/>
</dbReference>
<protein>
    <recommendedName>
        <fullName evidence="1">NB-ARC domain-containing protein</fullName>
    </recommendedName>
</protein>
<reference evidence="2" key="2">
    <citation type="submission" date="2013-04" db="UniProtKB">
        <authorList>
            <consortium name="EnsemblPlants"/>
        </authorList>
    </citation>
    <scope>IDENTIFICATION</scope>
</reference>
<organism evidence="2">
    <name type="scientific">Oryza brachyantha</name>
    <name type="common">malo sina</name>
    <dbReference type="NCBI Taxonomy" id="4533"/>
    <lineage>
        <taxon>Eukaryota</taxon>
        <taxon>Viridiplantae</taxon>
        <taxon>Streptophyta</taxon>
        <taxon>Embryophyta</taxon>
        <taxon>Tracheophyta</taxon>
        <taxon>Spermatophyta</taxon>
        <taxon>Magnoliopsida</taxon>
        <taxon>Liliopsida</taxon>
        <taxon>Poales</taxon>
        <taxon>Poaceae</taxon>
        <taxon>BOP clade</taxon>
        <taxon>Oryzoideae</taxon>
        <taxon>Oryzeae</taxon>
        <taxon>Oryzinae</taxon>
        <taxon>Oryza</taxon>
    </lineage>
</organism>
<proteinExistence type="predicted"/>
<dbReference type="PANTHER" id="PTHR36766:SF40">
    <property type="entry name" value="DISEASE RESISTANCE PROTEIN RGA3"/>
    <property type="match status" value="1"/>
</dbReference>
<keyword evidence="3" id="KW-1185">Reference proteome</keyword>
<dbReference type="InterPro" id="IPR002182">
    <property type="entry name" value="NB-ARC"/>
</dbReference>
<name>J3MWG5_ORYBR</name>
<feature type="domain" description="NB-ARC" evidence="1">
    <location>
        <begin position="3"/>
        <end position="131"/>
    </location>
</feature>
<dbReference type="eggNOG" id="KOG4658">
    <property type="taxonomic scope" value="Eukaryota"/>
</dbReference>